<evidence type="ECO:0000313" key="3">
    <source>
        <dbReference type="Proteomes" id="UP000025748"/>
    </source>
</evidence>
<dbReference type="EMBL" id="JHEM01000017">
    <property type="protein sequence ID" value="KCB23912.1"/>
    <property type="molecule type" value="Genomic_DNA"/>
</dbReference>
<feature type="transmembrane region" description="Helical" evidence="1">
    <location>
        <begin position="64"/>
        <end position="82"/>
    </location>
</feature>
<accession>A0ABR4R1R3</accession>
<reference evidence="2 3" key="1">
    <citation type="submission" date="2014-03" db="EMBL/GenBank/DDBJ databases">
        <title>Genome sequence of Bordetella hinzii.</title>
        <authorList>
            <person name="Register K."/>
            <person name="Harvill E."/>
            <person name="Goodfield L.L."/>
            <person name="Ivanov Y.V."/>
            <person name="Meyer J.A."/>
            <person name="Muse S.J."/>
            <person name="Jacobs N."/>
            <person name="Bendor L."/>
            <person name="Smallridge W.E."/>
            <person name="Brinkac L.M."/>
            <person name="Sanka R."/>
            <person name="Kim M."/>
            <person name="Losada L."/>
        </authorList>
    </citation>
    <scope>NUCLEOTIDE SEQUENCE [LARGE SCALE GENOMIC DNA]</scope>
    <source>
        <strain evidence="2 3">OH87 BAL007II</strain>
    </source>
</reference>
<dbReference type="Proteomes" id="UP000025748">
    <property type="component" value="Unassembled WGS sequence"/>
</dbReference>
<dbReference type="InterPro" id="IPR024651">
    <property type="entry name" value="FAD-SLDH_ssu"/>
</dbReference>
<keyword evidence="1" id="KW-1133">Transmembrane helix</keyword>
<keyword evidence="1" id="KW-0472">Membrane</keyword>
<evidence type="ECO:0000256" key="1">
    <source>
        <dbReference type="SAM" id="Phobius"/>
    </source>
</evidence>
<evidence type="ECO:0000313" key="2">
    <source>
        <dbReference type="EMBL" id="KCB23912.1"/>
    </source>
</evidence>
<keyword evidence="1" id="KW-0812">Transmembrane</keyword>
<comment type="caution">
    <text evidence="2">The sequence shown here is derived from an EMBL/GenBank/DDBJ whole genome shotgun (WGS) entry which is preliminary data.</text>
</comment>
<proteinExistence type="predicted"/>
<keyword evidence="3" id="KW-1185">Reference proteome</keyword>
<dbReference type="Pfam" id="PF12318">
    <property type="entry name" value="FAD-SLDH"/>
    <property type="match status" value="1"/>
</dbReference>
<organism evidence="2 3">
    <name type="scientific">Bordetella hinzii OH87 BAL007II</name>
    <dbReference type="NCBI Taxonomy" id="1331262"/>
    <lineage>
        <taxon>Bacteria</taxon>
        <taxon>Pseudomonadati</taxon>
        <taxon>Pseudomonadota</taxon>
        <taxon>Betaproteobacteria</taxon>
        <taxon>Burkholderiales</taxon>
        <taxon>Alcaligenaceae</taxon>
        <taxon>Bordetella</taxon>
    </lineage>
</organism>
<gene>
    <name evidence="2" type="ORF">L544_3664</name>
</gene>
<protein>
    <submittedName>
        <fullName evidence="2">N-acetyltransferase YedL</fullName>
    </submittedName>
</protein>
<sequence length="229" mass="24150">MNHRRPAAPPPRQYTSWPHGLCRFDRKPSAWPVKVALTFQGAALELPDIPSGVPRPRPSRQRRALLLGLAGVCVQTCLPGVAPAAPVADSAFLALSRVLTDRQHLNPLTASRIQAALAGSGVRQAARLPELIALAASAADSAQLMQAARQAGLQDLAGDIVAAWYTGTVGSGPAAVLVAYEEALMYQPVRDALTVPTYCSYGPMWWTAAPPDAAAMPPEPPLLPTSKAL</sequence>
<name>A0ABR4R1R3_9BORD</name>